<dbReference type="GO" id="GO:0016746">
    <property type="term" value="F:acyltransferase activity"/>
    <property type="evidence" value="ECO:0007669"/>
    <property type="project" value="UniProtKB-KW"/>
</dbReference>
<dbReference type="EC" id="2.3.-.-" evidence="4"/>
<proteinExistence type="predicted"/>
<evidence type="ECO:0000256" key="1">
    <source>
        <dbReference type="ARBA" id="ARBA00022679"/>
    </source>
</evidence>
<evidence type="ECO:0000259" key="3">
    <source>
        <dbReference type="PROSITE" id="PS51186"/>
    </source>
</evidence>
<dbReference type="InterPro" id="IPR016181">
    <property type="entry name" value="Acyl_CoA_acyltransferase"/>
</dbReference>
<dbReference type="Pfam" id="PF00583">
    <property type="entry name" value="Acetyltransf_1"/>
    <property type="match status" value="1"/>
</dbReference>
<sequence>MTTALAIRPATPADQAALAAIYLTDRQQDFPWVANPQLADFERDSRGEFVLVAWLDGQRVGFCSFYQLANFIHLLFVDPGYRHLQVGARLLEEVRQYATAPITLKCVMANEAALRFYAQVGFQIVAADRDAFPPNYTLKDTQRAQYGRITNRERF</sequence>
<dbReference type="CDD" id="cd04301">
    <property type="entry name" value="NAT_SF"/>
    <property type="match status" value="1"/>
</dbReference>
<gene>
    <name evidence="4" type="ORF">ACFFLI_04240</name>
</gene>
<accession>A0ABV5WSF6</accession>
<dbReference type="EMBL" id="JBHLZY010000009">
    <property type="protein sequence ID" value="MFB9769085.1"/>
    <property type="molecule type" value="Genomic_DNA"/>
</dbReference>
<dbReference type="SUPFAM" id="SSF55729">
    <property type="entry name" value="Acyl-CoA N-acyltransferases (Nat)"/>
    <property type="match status" value="1"/>
</dbReference>
<dbReference type="PANTHER" id="PTHR43877">
    <property type="entry name" value="AMINOALKYLPHOSPHONATE N-ACETYLTRANSFERASE-RELATED-RELATED"/>
    <property type="match status" value="1"/>
</dbReference>
<dbReference type="Proteomes" id="UP001589691">
    <property type="component" value="Unassembled WGS sequence"/>
</dbReference>
<keyword evidence="5" id="KW-1185">Reference proteome</keyword>
<dbReference type="InterPro" id="IPR050832">
    <property type="entry name" value="Bact_Acetyltransf"/>
</dbReference>
<dbReference type="PANTHER" id="PTHR43877:SF2">
    <property type="entry name" value="AMINOALKYLPHOSPHONATE N-ACETYLTRANSFERASE-RELATED"/>
    <property type="match status" value="1"/>
</dbReference>
<organism evidence="4 5">
    <name type="scientific">Lactiplantibacillus modestisalitolerans</name>
    <dbReference type="NCBI Taxonomy" id="1457219"/>
    <lineage>
        <taxon>Bacteria</taxon>
        <taxon>Bacillati</taxon>
        <taxon>Bacillota</taxon>
        <taxon>Bacilli</taxon>
        <taxon>Lactobacillales</taxon>
        <taxon>Lactobacillaceae</taxon>
        <taxon>Lactiplantibacillus</taxon>
    </lineage>
</organism>
<dbReference type="RefSeq" id="WP_137642430.1">
    <property type="nucleotide sequence ID" value="NZ_BJEA01000008.1"/>
</dbReference>
<keyword evidence="1 4" id="KW-0808">Transferase</keyword>
<protein>
    <submittedName>
        <fullName evidence="4">GNAT family N-acetyltransferase</fullName>
        <ecNumber evidence="4">2.3.-.-</ecNumber>
    </submittedName>
</protein>
<dbReference type="InterPro" id="IPR000182">
    <property type="entry name" value="GNAT_dom"/>
</dbReference>
<dbReference type="PROSITE" id="PS51186">
    <property type="entry name" value="GNAT"/>
    <property type="match status" value="1"/>
</dbReference>
<comment type="caution">
    <text evidence="4">The sequence shown here is derived from an EMBL/GenBank/DDBJ whole genome shotgun (WGS) entry which is preliminary data.</text>
</comment>
<name>A0ABV5WSF6_9LACO</name>
<evidence type="ECO:0000313" key="4">
    <source>
        <dbReference type="EMBL" id="MFB9769085.1"/>
    </source>
</evidence>
<evidence type="ECO:0000313" key="5">
    <source>
        <dbReference type="Proteomes" id="UP001589691"/>
    </source>
</evidence>
<feature type="domain" description="N-acetyltransferase" evidence="3">
    <location>
        <begin position="5"/>
        <end position="143"/>
    </location>
</feature>
<keyword evidence="2 4" id="KW-0012">Acyltransferase</keyword>
<evidence type="ECO:0000256" key="2">
    <source>
        <dbReference type="ARBA" id="ARBA00023315"/>
    </source>
</evidence>
<reference evidence="4 5" key="1">
    <citation type="submission" date="2024-09" db="EMBL/GenBank/DDBJ databases">
        <authorList>
            <person name="Sun Q."/>
            <person name="Mori K."/>
        </authorList>
    </citation>
    <scope>NUCLEOTIDE SEQUENCE [LARGE SCALE GENOMIC DNA]</scope>
    <source>
        <strain evidence="4 5">TBRC 4576</strain>
    </source>
</reference>
<dbReference type="Gene3D" id="3.40.630.30">
    <property type="match status" value="1"/>
</dbReference>